<evidence type="ECO:0000313" key="1">
    <source>
        <dbReference type="EMBL" id="ETN73312.1"/>
    </source>
</evidence>
<dbReference type="STRING" id="51031.W2SXE9"/>
<accession>W2SXE9</accession>
<dbReference type="EMBL" id="KI661155">
    <property type="protein sequence ID" value="ETN73312.1"/>
    <property type="molecule type" value="Genomic_DNA"/>
</dbReference>
<organism evidence="1 2">
    <name type="scientific">Necator americanus</name>
    <name type="common">Human hookworm</name>
    <dbReference type="NCBI Taxonomy" id="51031"/>
    <lineage>
        <taxon>Eukaryota</taxon>
        <taxon>Metazoa</taxon>
        <taxon>Ecdysozoa</taxon>
        <taxon>Nematoda</taxon>
        <taxon>Chromadorea</taxon>
        <taxon>Rhabditida</taxon>
        <taxon>Rhabditina</taxon>
        <taxon>Rhabditomorpha</taxon>
        <taxon>Strongyloidea</taxon>
        <taxon>Ancylostomatidae</taxon>
        <taxon>Bunostominae</taxon>
        <taxon>Necator</taxon>
    </lineage>
</organism>
<sequence length="222" mass="24708">MQAWNALASWVNSHVNSAPLESLSIVIAGMARNGIEECRPAASKLSQRVRRESAPSQNAWLSTVDLGGSYNGPRLGFPELEPFIKFDDETTRLARMLKYGKKEIEACNHFLSDVVFKMGSPSSHISPSCIDQTGILFDARIVCEEGSSRLVAISKWGEASPRPIIFFGWGQTRQIASDDARTESNALLGWDQLSLRLLRARGVKPIVFHYANAYVQFYDRVT</sequence>
<dbReference type="KEGG" id="nai:NECAME_04310"/>
<proteinExistence type="predicted"/>
<gene>
    <name evidence="1" type="ORF">NECAME_04310</name>
</gene>
<evidence type="ECO:0000313" key="2">
    <source>
        <dbReference type="Proteomes" id="UP000053676"/>
    </source>
</evidence>
<dbReference type="Proteomes" id="UP000053676">
    <property type="component" value="Unassembled WGS sequence"/>
</dbReference>
<name>W2SXE9_NECAM</name>
<reference evidence="2" key="1">
    <citation type="journal article" date="2014" name="Nat. Genet.">
        <title>Genome of the human hookworm Necator americanus.</title>
        <authorList>
            <person name="Tang Y.T."/>
            <person name="Gao X."/>
            <person name="Rosa B.A."/>
            <person name="Abubucker S."/>
            <person name="Hallsworth-Pepin K."/>
            <person name="Martin J."/>
            <person name="Tyagi R."/>
            <person name="Heizer E."/>
            <person name="Zhang X."/>
            <person name="Bhonagiri-Palsikar V."/>
            <person name="Minx P."/>
            <person name="Warren W.C."/>
            <person name="Wang Q."/>
            <person name="Zhan B."/>
            <person name="Hotez P.J."/>
            <person name="Sternberg P.W."/>
            <person name="Dougall A."/>
            <person name="Gaze S.T."/>
            <person name="Mulvenna J."/>
            <person name="Sotillo J."/>
            <person name="Ranganathan S."/>
            <person name="Rabelo E.M."/>
            <person name="Wilson R.K."/>
            <person name="Felgner P.L."/>
            <person name="Bethony J."/>
            <person name="Hawdon J.M."/>
            <person name="Gasser R.B."/>
            <person name="Loukas A."/>
            <person name="Mitreva M."/>
        </authorList>
    </citation>
    <scope>NUCLEOTIDE SEQUENCE [LARGE SCALE GENOMIC DNA]</scope>
</reference>
<dbReference type="OrthoDB" id="5877528at2759"/>
<protein>
    <submittedName>
        <fullName evidence="1">Uncharacterized protein</fullName>
    </submittedName>
</protein>
<dbReference type="AlphaFoldDB" id="W2SXE9"/>
<keyword evidence="2" id="KW-1185">Reference proteome</keyword>